<evidence type="ECO:0000256" key="5">
    <source>
        <dbReference type="ARBA" id="ARBA00022755"/>
    </source>
</evidence>
<dbReference type="Gene3D" id="3.40.50.720">
    <property type="entry name" value="NAD(P)-binding Rossmann-like Domain"/>
    <property type="match status" value="1"/>
</dbReference>
<evidence type="ECO:0000256" key="8">
    <source>
        <dbReference type="ARBA" id="ARBA00023002"/>
    </source>
</evidence>
<keyword evidence="3 12" id="KW-0554">One-carbon metabolism</keyword>
<dbReference type="InterPro" id="IPR046346">
    <property type="entry name" value="Aminoacid_DH-like_N_sf"/>
</dbReference>
<dbReference type="Gene3D" id="3.40.50.10860">
    <property type="entry name" value="Leucine Dehydrogenase, chain A, domain 1"/>
    <property type="match status" value="1"/>
</dbReference>
<dbReference type="Proteomes" id="UP000290243">
    <property type="component" value="Chromosome"/>
</dbReference>
<protein>
    <recommendedName>
        <fullName evidence="12">Bifunctional protein FolD</fullName>
    </recommendedName>
    <domain>
        <recommendedName>
            <fullName evidence="12">Methylenetetrahydrofolate dehydrogenase</fullName>
            <ecNumber evidence="12">1.5.1.5</ecNumber>
        </recommendedName>
    </domain>
    <domain>
        <recommendedName>
            <fullName evidence="12">Methenyltetrahydrofolate cyclohydrolase</fullName>
            <ecNumber evidence="12">3.5.4.9</ecNumber>
        </recommendedName>
    </domain>
</protein>
<dbReference type="InterPro" id="IPR036291">
    <property type="entry name" value="NAD(P)-bd_dom_sf"/>
</dbReference>
<dbReference type="SUPFAM" id="SSF53223">
    <property type="entry name" value="Aminoacid dehydrogenase-like, N-terminal domain"/>
    <property type="match status" value="1"/>
</dbReference>
<name>A0A449B4K7_9BACT</name>
<dbReference type="InterPro" id="IPR020631">
    <property type="entry name" value="THF_DH/CycHdrlase_NAD-bd_dom"/>
</dbReference>
<dbReference type="KEGG" id="mmau:NCTC10168_00390"/>
<evidence type="ECO:0000256" key="4">
    <source>
        <dbReference type="ARBA" id="ARBA00022605"/>
    </source>
</evidence>
<dbReference type="PANTHER" id="PTHR48099:SF5">
    <property type="entry name" value="C-1-TETRAHYDROFOLATE SYNTHASE, CYTOPLASMIC"/>
    <property type="match status" value="1"/>
</dbReference>
<evidence type="ECO:0000313" key="16">
    <source>
        <dbReference type="Proteomes" id="UP000290243"/>
    </source>
</evidence>
<dbReference type="GO" id="GO:0035999">
    <property type="term" value="P:tetrahydrofolate interconversion"/>
    <property type="evidence" value="ECO:0007669"/>
    <property type="project" value="UniProtKB-UniRule"/>
</dbReference>
<keyword evidence="7 12" id="KW-0521">NADP</keyword>
<organism evidence="15 16">
    <name type="scientific">Mycoplasmopsis maculosa</name>
    <dbReference type="NCBI Taxonomy" id="114885"/>
    <lineage>
        <taxon>Bacteria</taxon>
        <taxon>Bacillati</taxon>
        <taxon>Mycoplasmatota</taxon>
        <taxon>Mycoplasmoidales</taxon>
        <taxon>Metamycoplasmataceae</taxon>
        <taxon>Mycoplasmopsis</taxon>
    </lineage>
</organism>
<dbReference type="InterPro" id="IPR000672">
    <property type="entry name" value="THF_DH/CycHdrlase"/>
</dbReference>
<dbReference type="AlphaFoldDB" id="A0A449B4K7"/>
<dbReference type="EMBL" id="LR215037">
    <property type="protein sequence ID" value="VEU75468.1"/>
    <property type="molecule type" value="Genomic_DNA"/>
</dbReference>
<comment type="function">
    <text evidence="12">Catalyzes the oxidation of 5,10-methylenetetrahydrofolate to 5,10-methenyltetrahydrofolate and then the hydrolysis of 5,10-methenyltetrahydrofolate to 10-formyltetrahydrofolate.</text>
</comment>
<feature type="binding site" evidence="12">
    <location>
        <position position="227"/>
    </location>
    <ligand>
        <name>NADP(+)</name>
        <dbReference type="ChEBI" id="CHEBI:58349"/>
    </ligand>
</feature>
<evidence type="ECO:0000256" key="9">
    <source>
        <dbReference type="ARBA" id="ARBA00023102"/>
    </source>
</evidence>
<keyword evidence="6 12" id="KW-0378">Hydrolase</keyword>
<proteinExistence type="inferred from homology"/>
<dbReference type="EC" id="3.5.4.9" evidence="12"/>
<evidence type="ECO:0000313" key="15">
    <source>
        <dbReference type="EMBL" id="VEU75468.1"/>
    </source>
</evidence>
<dbReference type="GO" id="GO:0006164">
    <property type="term" value="P:purine nucleotide biosynthetic process"/>
    <property type="evidence" value="ECO:0007669"/>
    <property type="project" value="UniProtKB-KW"/>
</dbReference>
<dbReference type="GO" id="GO:0004477">
    <property type="term" value="F:methenyltetrahydrofolate cyclohydrolase activity"/>
    <property type="evidence" value="ECO:0007669"/>
    <property type="project" value="UniProtKB-UniRule"/>
</dbReference>
<comment type="caution">
    <text evidence="12">Lacks conserved residue(s) required for the propagation of feature annotation.</text>
</comment>
<dbReference type="CDD" id="cd01080">
    <property type="entry name" value="NAD_bind_m-THF_DH_Cyclohyd"/>
    <property type="match status" value="1"/>
</dbReference>
<evidence type="ECO:0000256" key="7">
    <source>
        <dbReference type="ARBA" id="ARBA00022857"/>
    </source>
</evidence>
<evidence type="ECO:0000256" key="12">
    <source>
        <dbReference type="HAMAP-Rule" id="MF_01576"/>
    </source>
</evidence>
<keyword evidence="10 12" id="KW-0486">Methionine biosynthesis</keyword>
<dbReference type="GO" id="GO:0005829">
    <property type="term" value="C:cytosol"/>
    <property type="evidence" value="ECO:0007669"/>
    <property type="project" value="TreeGrafter"/>
</dbReference>
<evidence type="ECO:0000259" key="14">
    <source>
        <dbReference type="Pfam" id="PF02882"/>
    </source>
</evidence>
<dbReference type="Pfam" id="PF02882">
    <property type="entry name" value="THF_DHG_CYH_C"/>
    <property type="match status" value="1"/>
</dbReference>
<keyword evidence="4 12" id="KW-0028">Amino-acid biosynthesis</keyword>
<evidence type="ECO:0000256" key="11">
    <source>
        <dbReference type="ARBA" id="ARBA00023268"/>
    </source>
</evidence>
<dbReference type="GO" id="GO:0000105">
    <property type="term" value="P:L-histidine biosynthetic process"/>
    <property type="evidence" value="ECO:0007669"/>
    <property type="project" value="UniProtKB-KW"/>
</dbReference>
<feature type="domain" description="Tetrahydrofolate dehydrogenase/cyclohydrolase catalytic" evidence="13">
    <location>
        <begin position="3"/>
        <end position="116"/>
    </location>
</feature>
<keyword evidence="9 12" id="KW-0368">Histidine biosynthesis</keyword>
<evidence type="ECO:0000256" key="2">
    <source>
        <dbReference type="ARBA" id="ARBA00011738"/>
    </source>
</evidence>
<comment type="similarity">
    <text evidence="12">Belongs to the tetrahydrofolate dehydrogenase/cyclohydrolase family.</text>
</comment>
<keyword evidence="5 12" id="KW-0658">Purine biosynthesis</keyword>
<dbReference type="HAMAP" id="MF_01576">
    <property type="entry name" value="THF_DHG_CYH"/>
    <property type="match status" value="1"/>
</dbReference>
<comment type="pathway">
    <text evidence="1 12">One-carbon metabolism; tetrahydrofolate interconversion.</text>
</comment>
<dbReference type="SUPFAM" id="SSF51735">
    <property type="entry name" value="NAD(P)-binding Rossmann-fold domains"/>
    <property type="match status" value="1"/>
</dbReference>
<reference evidence="15 16" key="1">
    <citation type="submission" date="2019-01" db="EMBL/GenBank/DDBJ databases">
        <authorList>
            <consortium name="Pathogen Informatics"/>
        </authorList>
    </citation>
    <scope>NUCLEOTIDE SEQUENCE [LARGE SCALE GENOMIC DNA]</scope>
    <source>
        <strain evidence="15 16">NCTC10168</strain>
    </source>
</reference>
<comment type="catalytic activity">
    <reaction evidence="12">
        <text>(6R)-5,10-methylene-5,6,7,8-tetrahydrofolate + NADP(+) = (6R)-5,10-methenyltetrahydrofolate + NADPH</text>
        <dbReference type="Rhea" id="RHEA:22812"/>
        <dbReference type="ChEBI" id="CHEBI:15636"/>
        <dbReference type="ChEBI" id="CHEBI:57455"/>
        <dbReference type="ChEBI" id="CHEBI:57783"/>
        <dbReference type="ChEBI" id="CHEBI:58349"/>
        <dbReference type="EC" id="1.5.1.5"/>
    </reaction>
</comment>
<sequence>MILDGKKIAEIRTKELIEEFQFIAKTINRKPVLAIVQVGDLNASNLYIKHKINKANELGVQVDLYKFKEDITQNMLLKKLDEINEKADGIIVQLPLPEKISSQLILNGIRLIKDVDGLCTKSTFNFYNENNELTYTPATAAAIMDIIEYYKIDIKDKKVAVIGRSYLVGKPTAFLLKKLGGNVSTYNRKTGIKGVESADILVSAAGQANLVKKENIKQGAVVIDAGTNWIIDEKTNKKIMVGDVNLEGDFDYVSSYTPVPGGVGPLTVVWLFKNLAKAIRTEYEF</sequence>
<dbReference type="GO" id="GO:0004488">
    <property type="term" value="F:methylenetetrahydrofolate dehydrogenase (NADP+) activity"/>
    <property type="evidence" value="ECO:0007669"/>
    <property type="project" value="UniProtKB-UniRule"/>
</dbReference>
<evidence type="ECO:0000256" key="10">
    <source>
        <dbReference type="ARBA" id="ARBA00023167"/>
    </source>
</evidence>
<evidence type="ECO:0000256" key="3">
    <source>
        <dbReference type="ARBA" id="ARBA00022563"/>
    </source>
</evidence>
<keyword evidence="8 12" id="KW-0560">Oxidoreductase</keyword>
<dbReference type="FunFam" id="3.40.50.10860:FF:000005">
    <property type="entry name" value="C-1-tetrahydrofolate synthase, cytoplasmic, putative"/>
    <property type="match status" value="1"/>
</dbReference>
<keyword evidence="11 12" id="KW-0511">Multifunctional enzyme</keyword>
<accession>A0A449B4K7</accession>
<comment type="catalytic activity">
    <reaction evidence="12">
        <text>(6R)-5,10-methenyltetrahydrofolate + H2O = (6R)-10-formyltetrahydrofolate + H(+)</text>
        <dbReference type="Rhea" id="RHEA:23700"/>
        <dbReference type="ChEBI" id="CHEBI:15377"/>
        <dbReference type="ChEBI" id="CHEBI:15378"/>
        <dbReference type="ChEBI" id="CHEBI:57455"/>
        <dbReference type="ChEBI" id="CHEBI:195366"/>
        <dbReference type="EC" id="3.5.4.9"/>
    </reaction>
</comment>
<comment type="subunit">
    <text evidence="2 12">Homodimer.</text>
</comment>
<evidence type="ECO:0000256" key="6">
    <source>
        <dbReference type="ARBA" id="ARBA00022801"/>
    </source>
</evidence>
<feature type="binding site" evidence="12">
    <location>
        <begin position="163"/>
        <end position="165"/>
    </location>
    <ligand>
        <name>NADP(+)</name>
        <dbReference type="ChEBI" id="CHEBI:58349"/>
    </ligand>
</feature>
<dbReference type="PRINTS" id="PR00085">
    <property type="entry name" value="THFDHDRGNASE"/>
</dbReference>
<dbReference type="Pfam" id="PF00763">
    <property type="entry name" value="THF_DHG_CYH"/>
    <property type="match status" value="1"/>
</dbReference>
<feature type="domain" description="Tetrahydrofolate dehydrogenase/cyclohydrolase NAD(P)-binding" evidence="14">
    <location>
        <begin position="137"/>
        <end position="281"/>
    </location>
</feature>
<dbReference type="RefSeq" id="WP_129646585.1">
    <property type="nucleotide sequence ID" value="NZ_LR215037.1"/>
</dbReference>
<dbReference type="UniPathway" id="UPA00193"/>
<evidence type="ECO:0000259" key="13">
    <source>
        <dbReference type="Pfam" id="PF00763"/>
    </source>
</evidence>
<dbReference type="OrthoDB" id="9803580at2"/>
<dbReference type="PANTHER" id="PTHR48099">
    <property type="entry name" value="C-1-TETRAHYDROFOLATE SYNTHASE, CYTOPLASMIC-RELATED"/>
    <property type="match status" value="1"/>
</dbReference>
<keyword evidence="16" id="KW-1185">Reference proteome</keyword>
<dbReference type="EC" id="1.5.1.5" evidence="12"/>
<dbReference type="InterPro" id="IPR020630">
    <property type="entry name" value="THF_DH/CycHdrlase_cat_dom"/>
</dbReference>
<dbReference type="GO" id="GO:0009086">
    <property type="term" value="P:methionine biosynthetic process"/>
    <property type="evidence" value="ECO:0007669"/>
    <property type="project" value="UniProtKB-KW"/>
</dbReference>
<evidence type="ECO:0000256" key="1">
    <source>
        <dbReference type="ARBA" id="ARBA00004777"/>
    </source>
</evidence>
<gene>
    <name evidence="12 15" type="primary">folD</name>
    <name evidence="15" type="ORF">NCTC10168_00390</name>
</gene>